<keyword evidence="3" id="KW-1185">Reference proteome</keyword>
<reference evidence="2" key="1">
    <citation type="submission" date="2021-05" db="EMBL/GenBank/DDBJ databases">
        <authorList>
            <person name="Stam R."/>
        </authorList>
    </citation>
    <scope>NUCLEOTIDE SEQUENCE</scope>
    <source>
        <strain evidence="2">CS162</strain>
    </source>
</reference>
<sequence length="314" mass="34942">MFPTAPIRTAPDTTSLMQGGVSTSFATVTKTDTIVKMPYRTSTVTVSSTVKYTTTHLRAIVPPSLLKNVTAAYNIVDKQNAATETYAIKWALGLALTTGAALAWHIRKTPSPPAPPGVDRLRWEAIKYHVHNWLYEKLRSNAGLRKELEDAKKKLEDYETLQEARTDHSCQTEKLSEGARSVQDGTLQQTIDFNRMPGEATSLYGELKAEKEKATELQQALKVEKDSAMKLQHRLQKTTEELGRSIVRVREARRHTVESGVHRKESDDTGATVASLREQLDAALQEAFKAKAKAASMDQELQVAQNEQNHVSDE</sequence>
<dbReference type="AlphaFoldDB" id="A0A8J2HYF5"/>
<dbReference type="RefSeq" id="XP_043166371.1">
    <property type="nucleotide sequence ID" value="XM_043310436.1"/>
</dbReference>
<name>A0A8J2HYF5_9PLEO</name>
<dbReference type="EMBL" id="CAJRGZ010000016">
    <property type="protein sequence ID" value="CAG5152579.1"/>
    <property type="molecule type" value="Genomic_DNA"/>
</dbReference>
<proteinExistence type="predicted"/>
<organism evidence="2 3">
    <name type="scientific">Alternaria atra</name>
    <dbReference type="NCBI Taxonomy" id="119953"/>
    <lineage>
        <taxon>Eukaryota</taxon>
        <taxon>Fungi</taxon>
        <taxon>Dikarya</taxon>
        <taxon>Ascomycota</taxon>
        <taxon>Pezizomycotina</taxon>
        <taxon>Dothideomycetes</taxon>
        <taxon>Pleosporomycetidae</taxon>
        <taxon>Pleosporales</taxon>
        <taxon>Pleosporineae</taxon>
        <taxon>Pleosporaceae</taxon>
        <taxon>Alternaria</taxon>
        <taxon>Alternaria sect. Ulocladioides</taxon>
    </lineage>
</organism>
<gene>
    <name evidence="2" type="ORF">ALTATR162_LOCUS2830</name>
</gene>
<dbReference type="Proteomes" id="UP000676310">
    <property type="component" value="Unassembled WGS sequence"/>
</dbReference>
<protein>
    <submittedName>
        <fullName evidence="2">Uncharacterized protein</fullName>
    </submittedName>
</protein>
<comment type="caution">
    <text evidence="2">The sequence shown here is derived from an EMBL/GenBank/DDBJ whole genome shotgun (WGS) entry which is preliminary data.</text>
</comment>
<evidence type="ECO:0000256" key="1">
    <source>
        <dbReference type="SAM" id="Coils"/>
    </source>
</evidence>
<dbReference type="OrthoDB" id="3694213at2759"/>
<evidence type="ECO:0000313" key="3">
    <source>
        <dbReference type="Proteomes" id="UP000676310"/>
    </source>
</evidence>
<evidence type="ECO:0000313" key="2">
    <source>
        <dbReference type="EMBL" id="CAG5152579.1"/>
    </source>
</evidence>
<accession>A0A8J2HYF5</accession>
<keyword evidence="1" id="KW-0175">Coiled coil</keyword>
<dbReference type="GeneID" id="67014319"/>
<feature type="coiled-coil region" evidence="1">
    <location>
        <begin position="273"/>
        <end position="307"/>
    </location>
</feature>
<feature type="coiled-coil region" evidence="1">
    <location>
        <begin position="204"/>
        <end position="241"/>
    </location>
</feature>